<evidence type="ECO:0000313" key="2">
    <source>
        <dbReference type="Proteomes" id="UP001057402"/>
    </source>
</evidence>
<organism evidence="1 2">
    <name type="scientific">Melastoma candidum</name>
    <dbReference type="NCBI Taxonomy" id="119954"/>
    <lineage>
        <taxon>Eukaryota</taxon>
        <taxon>Viridiplantae</taxon>
        <taxon>Streptophyta</taxon>
        <taxon>Embryophyta</taxon>
        <taxon>Tracheophyta</taxon>
        <taxon>Spermatophyta</taxon>
        <taxon>Magnoliopsida</taxon>
        <taxon>eudicotyledons</taxon>
        <taxon>Gunneridae</taxon>
        <taxon>Pentapetalae</taxon>
        <taxon>rosids</taxon>
        <taxon>malvids</taxon>
        <taxon>Myrtales</taxon>
        <taxon>Melastomataceae</taxon>
        <taxon>Melastomatoideae</taxon>
        <taxon>Melastomateae</taxon>
        <taxon>Melastoma</taxon>
    </lineage>
</organism>
<evidence type="ECO:0000313" key="1">
    <source>
        <dbReference type="EMBL" id="KAI4363970.1"/>
    </source>
</evidence>
<gene>
    <name evidence="1" type="ORF">MLD38_020119</name>
</gene>
<reference evidence="2" key="1">
    <citation type="journal article" date="2023" name="Front. Plant Sci.">
        <title>Chromosomal-level genome assembly of Melastoma candidum provides insights into trichome evolution.</title>
        <authorList>
            <person name="Zhong Y."/>
            <person name="Wu W."/>
            <person name="Sun C."/>
            <person name="Zou P."/>
            <person name="Liu Y."/>
            <person name="Dai S."/>
            <person name="Zhou R."/>
        </authorList>
    </citation>
    <scope>NUCLEOTIDE SEQUENCE [LARGE SCALE GENOMIC DNA]</scope>
</reference>
<dbReference type="EMBL" id="CM042885">
    <property type="protein sequence ID" value="KAI4363970.1"/>
    <property type="molecule type" value="Genomic_DNA"/>
</dbReference>
<sequence length="242" mass="28336">MEEAAKSSSQLQQRQLLQQQFLLLQHLQKQQQQAAAVSQFPLNVDAHLWTPGNTYRPVQPNVVPNVLHQHHQQRPHQQAQPEHPNQLQNLQQQQLQQKVIRHGKQLEFQMARQDAWHVCCPDFNHPFSSLEDACERLLPYHVVADYEMEEDDRILDSDPKGQPLSRSQQWDHNISAKVAEFTSTFEKQVMAFNMISRKRAQGEFRSEERLMVEQTLSREEKLAMMEVRTEIESRERGGRDGC</sequence>
<name>A0ACB9QC54_9MYRT</name>
<keyword evidence="2" id="KW-1185">Reference proteome</keyword>
<proteinExistence type="predicted"/>
<protein>
    <submittedName>
        <fullName evidence="1">Uncharacterized protein</fullName>
    </submittedName>
</protein>
<accession>A0ACB9QC54</accession>
<comment type="caution">
    <text evidence="1">The sequence shown here is derived from an EMBL/GenBank/DDBJ whole genome shotgun (WGS) entry which is preliminary data.</text>
</comment>
<dbReference type="Proteomes" id="UP001057402">
    <property type="component" value="Chromosome 6"/>
</dbReference>